<evidence type="ECO:0000259" key="6">
    <source>
        <dbReference type="PROSITE" id="PS51841"/>
    </source>
</evidence>
<dbReference type="PANTHER" id="PTHR45721">
    <property type="entry name" value="LAMIN DM0-RELATED"/>
    <property type="match status" value="1"/>
</dbReference>
<protein>
    <submittedName>
        <fullName evidence="8">Intermediate filament protein</fullName>
    </submittedName>
</protein>
<dbReference type="InterPro" id="IPR016451">
    <property type="entry name" value="Intermed_filament_ifa/ifb"/>
</dbReference>
<evidence type="ECO:0000256" key="4">
    <source>
        <dbReference type="RuleBase" id="RU000685"/>
    </source>
</evidence>
<dbReference type="GO" id="GO:0007097">
    <property type="term" value="P:nuclear migration"/>
    <property type="evidence" value="ECO:0007669"/>
    <property type="project" value="TreeGrafter"/>
</dbReference>
<name>Q06270_NOTSL</name>
<evidence type="ECO:0000256" key="3">
    <source>
        <dbReference type="PIRNR" id="PIRNR005546"/>
    </source>
</evidence>
<dbReference type="InterPro" id="IPR018039">
    <property type="entry name" value="IF_conserved"/>
</dbReference>
<dbReference type="GO" id="GO:0005652">
    <property type="term" value="C:nuclear lamina"/>
    <property type="evidence" value="ECO:0007669"/>
    <property type="project" value="TreeGrafter"/>
</dbReference>
<feature type="domain" description="LTD" evidence="6">
    <location>
        <begin position="485"/>
        <end position="612"/>
    </location>
</feature>
<dbReference type="Gene3D" id="1.20.5.170">
    <property type="match status" value="1"/>
</dbReference>
<dbReference type="GO" id="GO:0005882">
    <property type="term" value="C:intermediate filament"/>
    <property type="evidence" value="ECO:0007669"/>
    <property type="project" value="UniProtKB-UniRule"/>
</dbReference>
<dbReference type="GO" id="GO:0090435">
    <property type="term" value="P:protein localization to nuclear envelope"/>
    <property type="evidence" value="ECO:0007669"/>
    <property type="project" value="TreeGrafter"/>
</dbReference>
<dbReference type="GO" id="GO:0005200">
    <property type="term" value="F:structural constituent of cytoskeleton"/>
    <property type="evidence" value="ECO:0007669"/>
    <property type="project" value="TreeGrafter"/>
</dbReference>
<dbReference type="SMART" id="SM01391">
    <property type="entry name" value="Filament"/>
    <property type="match status" value="1"/>
</dbReference>
<dbReference type="Gene3D" id="1.20.5.1160">
    <property type="entry name" value="Vasodilator-stimulated phosphoprotein"/>
    <property type="match status" value="1"/>
</dbReference>
<dbReference type="GO" id="GO:0051664">
    <property type="term" value="P:nuclear pore localization"/>
    <property type="evidence" value="ECO:0007669"/>
    <property type="project" value="TreeGrafter"/>
</dbReference>
<dbReference type="InterPro" id="IPR001322">
    <property type="entry name" value="Lamin_tail_dom"/>
</dbReference>
<dbReference type="SUPFAM" id="SSF74853">
    <property type="entry name" value="Lamin A/C globular tail domain"/>
    <property type="match status" value="1"/>
</dbReference>
<dbReference type="SUPFAM" id="SSF64593">
    <property type="entry name" value="Intermediate filament protein, coiled coil region"/>
    <property type="match status" value="3"/>
</dbReference>
<dbReference type="EMBL" id="L10112">
    <property type="protein sequence ID" value="AAA16612.1"/>
    <property type="molecule type" value="mRNA"/>
</dbReference>
<evidence type="ECO:0000256" key="5">
    <source>
        <dbReference type="SAM" id="Coils"/>
    </source>
</evidence>
<comment type="similarity">
    <text evidence="3 4">Belongs to the intermediate filament family.</text>
</comment>
<dbReference type="PROSITE" id="PS00226">
    <property type="entry name" value="IF_ROD_1"/>
    <property type="match status" value="1"/>
</dbReference>
<evidence type="ECO:0000256" key="2">
    <source>
        <dbReference type="ARBA" id="ARBA00023054"/>
    </source>
</evidence>
<reference evidence="8" key="1">
    <citation type="journal article" date="1993" name="Biochim. Biophys. Acta">
        <title>Primary structure and lens-specific expression of genes for an intermediate filament protein and a beta-tubulin in cephalopods.</title>
        <authorList>
            <person name="Tomarev S.I."/>
            <person name="Zinovieva R.D."/>
            <person name="Piatigorsky J."/>
        </authorList>
    </citation>
    <scope>NUCLEOTIDE SEQUENCE</scope>
</reference>
<dbReference type="GO" id="GO:0006998">
    <property type="term" value="P:nuclear envelope organization"/>
    <property type="evidence" value="ECO:0007669"/>
    <property type="project" value="TreeGrafter"/>
</dbReference>
<dbReference type="PIR" id="S43427">
    <property type="entry name" value="S43427"/>
</dbReference>
<dbReference type="AlphaFoldDB" id="Q06270"/>
<accession>Q06270</accession>
<dbReference type="PROSITE" id="PS51841">
    <property type="entry name" value="LTD"/>
    <property type="match status" value="1"/>
</dbReference>
<feature type="coiled-coil region" evidence="5">
    <location>
        <begin position="335"/>
        <end position="436"/>
    </location>
</feature>
<evidence type="ECO:0000259" key="7">
    <source>
        <dbReference type="PROSITE" id="PS51842"/>
    </source>
</evidence>
<dbReference type="SMR" id="Q06270"/>
<dbReference type="Pfam" id="PF00932">
    <property type="entry name" value="LTD"/>
    <property type="match status" value="1"/>
</dbReference>
<feature type="domain" description="IF rod" evidence="7">
    <location>
        <begin position="85"/>
        <end position="437"/>
    </location>
</feature>
<dbReference type="Pfam" id="PF00038">
    <property type="entry name" value="Filament"/>
    <property type="match status" value="1"/>
</dbReference>
<dbReference type="PANTHER" id="PTHR45721:SF12">
    <property type="entry name" value="INTERMEDIATE FILAMENT PROTEIN IFA-1"/>
    <property type="match status" value="1"/>
</dbReference>
<keyword evidence="2 3" id="KW-0175">Coiled coil</keyword>
<dbReference type="InterPro" id="IPR036415">
    <property type="entry name" value="Lamin_tail_dom_sf"/>
</dbReference>
<keyword evidence="1 3" id="KW-0403">Intermediate filament</keyword>
<dbReference type="GO" id="GO:0031507">
    <property type="term" value="P:heterochromatin formation"/>
    <property type="evidence" value="ECO:0007669"/>
    <property type="project" value="TreeGrafter"/>
</dbReference>
<evidence type="ECO:0000256" key="1">
    <source>
        <dbReference type="ARBA" id="ARBA00022754"/>
    </source>
</evidence>
<proteinExistence type="evidence at transcript level"/>
<dbReference type="InterPro" id="IPR039008">
    <property type="entry name" value="IF_rod_dom"/>
</dbReference>
<dbReference type="PIRSF" id="PIRSF005546">
    <property type="entry name" value="Intermed_filamnt_Ifb-2"/>
    <property type="match status" value="1"/>
</dbReference>
<sequence>MEKQAVETRQTITRQSVNYNYKPFTQPKNIVINRVSLSPGTTMMSLQKSRQSLSSGLGLGQLQAGVLGNISHQGVASMKLKREGEKKEMQDLNERLANFIEQARFLEAENKALRDALNKSKKDFNPEPLKQMYQAEINEAKKLLDDANNDNGNLKVRINTLEDELEDLRAQLRHSNDVNDQLQNNIDTLNDDIARRIADNEMLKRKVQELEKQLADWKAKYAHVDTQLQGLRIDLQEETCQRLAESTRSQALEEELNFLRSVTDAEIKEYKSMLMKEDNVPQMREYWTNELAKCMREIRDEYDNQLNLLSADLESKYQMQLNEIRIGATKGSAESAQANEENRRLRSQISDKDSRLMDLQSQIDKLKGQVHLLTSELDSTTAELDNEKTLRVSEVQKLNAELEGVIKELQLLMDAKLSLELEIAAYRKLLEVEENRLCIGSMTQVVGGFRGQTEDALANILERSGQSFEASSSIGESGTTSITTGRVTMQRSSKGVISIAEVDNTGRYVTLDNTSTTRMKRLQNLKGWKVKREFPRTSSLPEISFEYIINRDTQLDAQQNIRIWAKNFEKDAEIKADDIMSSVADWGQVNRNSVITLFDENGVEKATLTIKVVF</sequence>
<dbReference type="PROSITE" id="PS51842">
    <property type="entry name" value="IF_ROD_2"/>
    <property type="match status" value="1"/>
</dbReference>
<organism evidence="8">
    <name type="scientific">Nototodarus sloanii</name>
    <name type="common">Wellington flying squid</name>
    <name type="synonym">Ommastrephes sloanei</name>
    <dbReference type="NCBI Taxonomy" id="215440"/>
    <lineage>
        <taxon>Eukaryota</taxon>
        <taxon>Metazoa</taxon>
        <taxon>Spiralia</taxon>
        <taxon>Lophotrochozoa</taxon>
        <taxon>Mollusca</taxon>
        <taxon>Cephalopoda</taxon>
        <taxon>Coleoidea</taxon>
        <taxon>Decapodiformes</taxon>
        <taxon>Oegopsida</taxon>
        <taxon>Ommastrephidae</taxon>
        <taxon>Nototodarus</taxon>
    </lineage>
</organism>
<feature type="coiled-coil region" evidence="5">
    <location>
        <begin position="75"/>
        <end position="227"/>
    </location>
</feature>
<dbReference type="Gene3D" id="2.60.40.1260">
    <property type="entry name" value="Lamin Tail domain"/>
    <property type="match status" value="1"/>
</dbReference>
<evidence type="ECO:0000313" key="8">
    <source>
        <dbReference type="EMBL" id="AAA16612.1"/>
    </source>
</evidence>